<keyword evidence="8" id="KW-0472">Membrane</keyword>
<dbReference type="Pfam" id="PF02518">
    <property type="entry name" value="HATPase_c"/>
    <property type="match status" value="1"/>
</dbReference>
<gene>
    <name evidence="10" type="ordered locus">Fleli_1000</name>
</gene>
<evidence type="ECO:0000259" key="9">
    <source>
        <dbReference type="PROSITE" id="PS50109"/>
    </source>
</evidence>
<keyword evidence="8" id="KW-1133">Transmembrane helix</keyword>
<dbReference type="InterPro" id="IPR036890">
    <property type="entry name" value="HATPase_C_sf"/>
</dbReference>
<dbReference type="Proteomes" id="UP000006054">
    <property type="component" value="Chromosome"/>
</dbReference>
<evidence type="ECO:0000313" key="10">
    <source>
        <dbReference type="EMBL" id="AFM03448.1"/>
    </source>
</evidence>
<keyword evidence="8" id="KW-0812">Transmembrane</keyword>
<dbReference type="STRING" id="880071.Fleli_1000"/>
<feature type="transmembrane region" description="Helical" evidence="8">
    <location>
        <begin position="303"/>
        <end position="323"/>
    </location>
</feature>
<dbReference type="PROSITE" id="PS50109">
    <property type="entry name" value="HIS_KIN"/>
    <property type="match status" value="1"/>
</dbReference>
<dbReference type="Gene3D" id="3.30.565.10">
    <property type="entry name" value="Histidine kinase-like ATPase, C-terminal domain"/>
    <property type="match status" value="1"/>
</dbReference>
<dbReference type="InterPro" id="IPR003661">
    <property type="entry name" value="HisK_dim/P_dom"/>
</dbReference>
<sequence precursor="true">MQKIFIFLFYLCFFFITQFYFCDYSFAQNTQKITIEKYLSMSEEKEKEGDYRGASDYLNKAALIKWEEKELRPAINYFHQSLQFNKKVDNQSGMYGIYSNLAMIYADLSKYDSSLYFFKKTLEGRRKSSENVTIISSLINISVVLNNLQRYDESAKFLKEALNLAQEMNDVAQMRSCYGMLAETYQKSGNDEQKTYYFNLYKSFNELLQKRKIEKVETELDKEKLKAEILALQKQKVDLELINKSLELEQKTEVVENQQDSLGQLTSKYTKQELAIQLLQEKANAERAENLQRIQEQEALTRTAILIAFFILVVTGLVFFFYIRTREKNKDLALQRNQLQEQAVLLEEQQEQLEAQKSIVEKQRDKLEVSNGVKDKLFSIISHDLRTPFTSVNGYLTLIRYGALTLEEVTTLAAEVKISVDHHLETLNNVLEWSKAQMQGLSPKPEKIVLNEIAQNQQKFFKSLAESKEIEIINKININTKAFADPNQIDVILRNLVGNALKFTPKEGKITVFSVIKDDSVVVSVTDTGIGMSKENLNKLFKEGKHFTTQGTNNEAGTGLGLLLCKDFVEANGGKINVESQLGKGTSFIFDLPLGN</sequence>
<keyword evidence="7" id="KW-0175">Coiled coil</keyword>
<dbReference type="SUPFAM" id="SSF47384">
    <property type="entry name" value="Homodimeric domain of signal transducing histidine kinase"/>
    <property type="match status" value="1"/>
</dbReference>
<dbReference type="InterPro" id="IPR036097">
    <property type="entry name" value="HisK_dim/P_sf"/>
</dbReference>
<dbReference type="InterPro" id="IPR004358">
    <property type="entry name" value="Sig_transdc_His_kin-like_C"/>
</dbReference>
<dbReference type="InterPro" id="IPR019734">
    <property type="entry name" value="TPR_rpt"/>
</dbReference>
<dbReference type="InterPro" id="IPR003594">
    <property type="entry name" value="HATPase_dom"/>
</dbReference>
<proteinExistence type="predicted"/>
<dbReference type="SUPFAM" id="SSF55874">
    <property type="entry name" value="ATPase domain of HSP90 chaperone/DNA topoisomerase II/histidine kinase"/>
    <property type="match status" value="1"/>
</dbReference>
<dbReference type="eggNOG" id="COG0457">
    <property type="taxonomic scope" value="Bacteria"/>
</dbReference>
<dbReference type="GO" id="GO:0000155">
    <property type="term" value="F:phosphorelay sensor kinase activity"/>
    <property type="evidence" value="ECO:0007669"/>
    <property type="project" value="InterPro"/>
</dbReference>
<keyword evidence="6" id="KW-0902">Two-component regulatory system</keyword>
<organism evidence="10 11">
    <name type="scientific">Bernardetia litoralis (strain ATCC 23117 / DSM 6794 / NBRC 15988 / NCIMB 1366 / Fx l1 / Sio-4)</name>
    <name type="common">Flexibacter litoralis</name>
    <dbReference type="NCBI Taxonomy" id="880071"/>
    <lineage>
        <taxon>Bacteria</taxon>
        <taxon>Pseudomonadati</taxon>
        <taxon>Bacteroidota</taxon>
        <taxon>Cytophagia</taxon>
        <taxon>Cytophagales</taxon>
        <taxon>Bernardetiaceae</taxon>
        <taxon>Bernardetia</taxon>
    </lineage>
</organism>
<keyword evidence="11" id="KW-1185">Reference proteome</keyword>
<feature type="coiled-coil region" evidence="7">
    <location>
        <begin position="322"/>
        <end position="370"/>
    </location>
</feature>
<dbReference type="SMART" id="SM00388">
    <property type="entry name" value="HisKA"/>
    <property type="match status" value="1"/>
</dbReference>
<dbReference type="Pfam" id="PF13424">
    <property type="entry name" value="TPR_12"/>
    <property type="match status" value="1"/>
</dbReference>
<dbReference type="OrthoDB" id="9810447at2"/>
<evidence type="ECO:0000256" key="1">
    <source>
        <dbReference type="ARBA" id="ARBA00000085"/>
    </source>
</evidence>
<evidence type="ECO:0000256" key="3">
    <source>
        <dbReference type="ARBA" id="ARBA00022553"/>
    </source>
</evidence>
<evidence type="ECO:0000256" key="5">
    <source>
        <dbReference type="ARBA" id="ARBA00022777"/>
    </source>
</evidence>
<protein>
    <recommendedName>
        <fullName evidence="2">histidine kinase</fullName>
        <ecNumber evidence="2">2.7.13.3</ecNumber>
    </recommendedName>
</protein>
<dbReference type="SMART" id="SM00387">
    <property type="entry name" value="HATPase_c"/>
    <property type="match status" value="1"/>
</dbReference>
<dbReference type="InterPro" id="IPR011990">
    <property type="entry name" value="TPR-like_helical_dom_sf"/>
</dbReference>
<dbReference type="Gene3D" id="1.10.287.130">
    <property type="match status" value="1"/>
</dbReference>
<feature type="coiled-coil region" evidence="7">
    <location>
        <begin position="208"/>
        <end position="298"/>
    </location>
</feature>
<evidence type="ECO:0000256" key="4">
    <source>
        <dbReference type="ARBA" id="ARBA00022679"/>
    </source>
</evidence>
<dbReference type="Gene3D" id="1.25.40.10">
    <property type="entry name" value="Tetratricopeptide repeat domain"/>
    <property type="match status" value="1"/>
</dbReference>
<feature type="domain" description="Histidine kinase" evidence="9">
    <location>
        <begin position="380"/>
        <end position="596"/>
    </location>
</feature>
<evidence type="ECO:0000256" key="8">
    <source>
        <dbReference type="SAM" id="Phobius"/>
    </source>
</evidence>
<dbReference type="EMBL" id="CP003345">
    <property type="protein sequence ID" value="AFM03448.1"/>
    <property type="molecule type" value="Genomic_DNA"/>
</dbReference>
<dbReference type="PANTHER" id="PTHR43711">
    <property type="entry name" value="TWO-COMPONENT HISTIDINE KINASE"/>
    <property type="match status" value="1"/>
</dbReference>
<dbReference type="PRINTS" id="PR00344">
    <property type="entry name" value="BCTRLSENSOR"/>
</dbReference>
<dbReference type="Pfam" id="PF00512">
    <property type="entry name" value="HisKA"/>
    <property type="match status" value="1"/>
</dbReference>
<evidence type="ECO:0000256" key="6">
    <source>
        <dbReference type="ARBA" id="ARBA00023012"/>
    </source>
</evidence>
<reference evidence="11" key="1">
    <citation type="submission" date="2012-06" db="EMBL/GenBank/DDBJ databases">
        <title>The complete genome of Flexibacter litoralis DSM 6794.</title>
        <authorList>
            <person name="Lucas S."/>
            <person name="Copeland A."/>
            <person name="Lapidus A."/>
            <person name="Glavina del Rio T."/>
            <person name="Dalin E."/>
            <person name="Tice H."/>
            <person name="Bruce D."/>
            <person name="Goodwin L."/>
            <person name="Pitluck S."/>
            <person name="Peters L."/>
            <person name="Ovchinnikova G."/>
            <person name="Lu M."/>
            <person name="Kyrpides N."/>
            <person name="Mavromatis K."/>
            <person name="Ivanova N."/>
            <person name="Brettin T."/>
            <person name="Detter J.C."/>
            <person name="Han C."/>
            <person name="Larimer F."/>
            <person name="Land M."/>
            <person name="Hauser L."/>
            <person name="Markowitz V."/>
            <person name="Cheng J.-F."/>
            <person name="Hugenholtz P."/>
            <person name="Woyke T."/>
            <person name="Wu D."/>
            <person name="Spring S."/>
            <person name="Lang E."/>
            <person name="Kopitz M."/>
            <person name="Brambilla E."/>
            <person name="Klenk H.-P."/>
            <person name="Eisen J.A."/>
        </authorList>
    </citation>
    <scope>NUCLEOTIDE SEQUENCE [LARGE SCALE GENOMIC DNA]</scope>
    <source>
        <strain evidence="11">ATCC 23117 / DSM 6794 / NBRC 15988 / NCIMB 1366 / Sio-4</strain>
    </source>
</reference>
<dbReference type="eggNOG" id="COG2205">
    <property type="taxonomic scope" value="Bacteria"/>
</dbReference>
<dbReference type="EC" id="2.7.13.3" evidence="2"/>
<dbReference type="HOGENOM" id="CLU_000445_114_67_10"/>
<dbReference type="InterPro" id="IPR050736">
    <property type="entry name" value="Sensor_HK_Regulatory"/>
</dbReference>
<dbReference type="PANTHER" id="PTHR43711:SF31">
    <property type="entry name" value="HISTIDINE KINASE"/>
    <property type="match status" value="1"/>
</dbReference>
<dbReference type="KEGG" id="fli:Fleli_1000"/>
<evidence type="ECO:0000256" key="7">
    <source>
        <dbReference type="SAM" id="Coils"/>
    </source>
</evidence>
<dbReference type="FunFam" id="3.30.565.10:FF:000006">
    <property type="entry name" value="Sensor histidine kinase WalK"/>
    <property type="match status" value="1"/>
</dbReference>
<evidence type="ECO:0000256" key="2">
    <source>
        <dbReference type="ARBA" id="ARBA00012438"/>
    </source>
</evidence>
<dbReference type="SMART" id="SM00028">
    <property type="entry name" value="TPR"/>
    <property type="match status" value="3"/>
</dbReference>
<dbReference type="SUPFAM" id="SSF48452">
    <property type="entry name" value="TPR-like"/>
    <property type="match status" value="1"/>
</dbReference>
<name>I4AHL3_BERLS</name>
<dbReference type="InterPro" id="IPR005467">
    <property type="entry name" value="His_kinase_dom"/>
</dbReference>
<dbReference type="CDD" id="cd00082">
    <property type="entry name" value="HisKA"/>
    <property type="match status" value="1"/>
</dbReference>
<dbReference type="AlphaFoldDB" id="I4AHL3"/>
<keyword evidence="5 10" id="KW-0418">Kinase</keyword>
<keyword evidence="4" id="KW-0808">Transferase</keyword>
<keyword evidence="3" id="KW-0597">Phosphoprotein</keyword>
<accession>I4AHL3</accession>
<comment type="catalytic activity">
    <reaction evidence="1">
        <text>ATP + protein L-histidine = ADP + protein N-phospho-L-histidine.</text>
        <dbReference type="EC" id="2.7.13.3"/>
    </reaction>
</comment>
<evidence type="ECO:0000313" key="11">
    <source>
        <dbReference type="Proteomes" id="UP000006054"/>
    </source>
</evidence>